<feature type="region of interest" description="Disordered" evidence="1">
    <location>
        <begin position="66"/>
        <end position="87"/>
    </location>
</feature>
<evidence type="ECO:0000256" key="1">
    <source>
        <dbReference type="SAM" id="MobiDB-lite"/>
    </source>
</evidence>
<evidence type="ECO:0000313" key="2">
    <source>
        <dbReference type="EMBL" id="SUZ64576.1"/>
    </source>
</evidence>
<protein>
    <submittedName>
        <fullName evidence="2">Uncharacterized protein</fullName>
    </submittedName>
</protein>
<dbReference type="AlphaFoldDB" id="A0A381PC72"/>
<feature type="region of interest" description="Disordered" evidence="1">
    <location>
        <begin position="1"/>
        <end position="46"/>
    </location>
</feature>
<sequence length="102" mass="10892">MLRATYPIRGLRPRSPSSRHVTRLAAPRGSILSSPLTEAPPSTSTSYRTNVGAALLVIVTEPVPKFGSPQPLDAPTPVGGSLNSDSISPQLVHVSHRLRSFR</sequence>
<proteinExistence type="predicted"/>
<feature type="compositionally biased region" description="Polar residues" evidence="1">
    <location>
        <begin position="31"/>
        <end position="46"/>
    </location>
</feature>
<dbReference type="EMBL" id="UINC01000938">
    <property type="protein sequence ID" value="SUZ64576.1"/>
    <property type="molecule type" value="Genomic_DNA"/>
</dbReference>
<reference evidence="2" key="1">
    <citation type="submission" date="2018-05" db="EMBL/GenBank/DDBJ databases">
        <authorList>
            <person name="Lanie J.A."/>
            <person name="Ng W.-L."/>
            <person name="Kazmierczak K.M."/>
            <person name="Andrzejewski T.M."/>
            <person name="Davidsen T.M."/>
            <person name="Wayne K.J."/>
            <person name="Tettelin H."/>
            <person name="Glass J.I."/>
            <person name="Rusch D."/>
            <person name="Podicherti R."/>
            <person name="Tsui H.-C.T."/>
            <person name="Winkler M.E."/>
        </authorList>
    </citation>
    <scope>NUCLEOTIDE SEQUENCE</scope>
</reference>
<accession>A0A381PC72</accession>
<organism evidence="2">
    <name type="scientific">marine metagenome</name>
    <dbReference type="NCBI Taxonomy" id="408172"/>
    <lineage>
        <taxon>unclassified sequences</taxon>
        <taxon>metagenomes</taxon>
        <taxon>ecological metagenomes</taxon>
    </lineage>
</organism>
<gene>
    <name evidence="2" type="ORF">METZ01_LOCUS17430</name>
</gene>
<name>A0A381PC72_9ZZZZ</name>